<organism evidence="10 11">
    <name type="scientific">Nonomuraea montanisoli</name>
    <dbReference type="NCBI Taxonomy" id="2741721"/>
    <lineage>
        <taxon>Bacteria</taxon>
        <taxon>Bacillati</taxon>
        <taxon>Actinomycetota</taxon>
        <taxon>Actinomycetes</taxon>
        <taxon>Streptosporangiales</taxon>
        <taxon>Streptosporangiaceae</taxon>
        <taxon>Nonomuraea</taxon>
    </lineage>
</organism>
<evidence type="ECO:0000256" key="7">
    <source>
        <dbReference type="RuleBase" id="RU363032"/>
    </source>
</evidence>
<dbReference type="SUPFAM" id="SSF161098">
    <property type="entry name" value="MetI-like"/>
    <property type="match status" value="1"/>
</dbReference>
<dbReference type="EMBL" id="JABWGN010000004">
    <property type="protein sequence ID" value="NUW32052.1"/>
    <property type="molecule type" value="Genomic_DNA"/>
</dbReference>
<keyword evidence="5 7" id="KW-1133">Transmembrane helix</keyword>
<proteinExistence type="inferred from homology"/>
<feature type="transmembrane region" description="Helical" evidence="7">
    <location>
        <begin position="111"/>
        <end position="133"/>
    </location>
</feature>
<comment type="caution">
    <text evidence="10">The sequence shown here is derived from an EMBL/GenBank/DDBJ whole genome shotgun (WGS) entry which is preliminary data.</text>
</comment>
<sequence>MGEGRGARPGRRSEVRGQADRRQAQAVGELSVASVASAAPSRWRRGEGLRALVWLSPWLAGVSIFFVYPLLATVYFSFHHYDLFTLEWAGLDNYRYLLRDPRVVTSARNTLWLVAVMVPVQTLFSLGLAQLVVRLKAGVGLFRTIFYLPSLVPVAAGTITFVFLMNPSTGPWNQFLALFGVTGPDWFGDPAWSKPSLTLLSVWSCGQIAVIFMAALLDVPRHLYEAAAIDGAGPWRQFRSVTLPSIAPVLMFSAVTGVIYAVQYFAQAMIASRVASGATDSPGSSFTPGYPDESLLTLPQWLFQAGFRDYQMGYACVLALVLFAASMVFTLLLLWQFRRSEGAT</sequence>
<dbReference type="PANTHER" id="PTHR30193:SF1">
    <property type="entry name" value="ABC TRANSPORTER PERMEASE PROTEIN YESP-RELATED"/>
    <property type="match status" value="1"/>
</dbReference>
<evidence type="ECO:0000313" key="10">
    <source>
        <dbReference type="EMBL" id="NUW32052.1"/>
    </source>
</evidence>
<keyword evidence="6 7" id="KW-0472">Membrane</keyword>
<reference evidence="10 11" key="1">
    <citation type="submission" date="2020-06" db="EMBL/GenBank/DDBJ databases">
        <title>Nonomuraea sp. SMC257, a novel actinomycete isolated from soil.</title>
        <authorList>
            <person name="Chanama M."/>
        </authorList>
    </citation>
    <scope>NUCLEOTIDE SEQUENCE [LARGE SCALE GENOMIC DNA]</scope>
    <source>
        <strain evidence="10 11">SMC257</strain>
    </source>
</reference>
<evidence type="ECO:0000256" key="8">
    <source>
        <dbReference type="SAM" id="MobiDB-lite"/>
    </source>
</evidence>
<dbReference type="PANTHER" id="PTHR30193">
    <property type="entry name" value="ABC TRANSPORTER PERMEASE PROTEIN"/>
    <property type="match status" value="1"/>
</dbReference>
<dbReference type="InterPro" id="IPR000515">
    <property type="entry name" value="MetI-like"/>
</dbReference>
<dbReference type="Proteomes" id="UP000586042">
    <property type="component" value="Unassembled WGS sequence"/>
</dbReference>
<name>A0A7Y6I5G3_9ACTN</name>
<dbReference type="InterPro" id="IPR035906">
    <property type="entry name" value="MetI-like_sf"/>
</dbReference>
<comment type="subcellular location">
    <subcellularLocation>
        <location evidence="1 7">Cell membrane</location>
        <topology evidence="1 7">Multi-pass membrane protein</topology>
    </subcellularLocation>
</comment>
<evidence type="ECO:0000256" key="5">
    <source>
        <dbReference type="ARBA" id="ARBA00022989"/>
    </source>
</evidence>
<dbReference type="AlphaFoldDB" id="A0A7Y6I5G3"/>
<keyword evidence="3" id="KW-1003">Cell membrane</keyword>
<dbReference type="InterPro" id="IPR051393">
    <property type="entry name" value="ABC_transporter_permease"/>
</dbReference>
<feature type="compositionally biased region" description="Basic and acidic residues" evidence="8">
    <location>
        <begin position="11"/>
        <end position="23"/>
    </location>
</feature>
<keyword evidence="2 7" id="KW-0813">Transport</keyword>
<keyword evidence="4 7" id="KW-0812">Transmembrane</keyword>
<feature type="transmembrane region" description="Helical" evidence="7">
    <location>
        <begin position="312"/>
        <end position="335"/>
    </location>
</feature>
<evidence type="ECO:0000256" key="2">
    <source>
        <dbReference type="ARBA" id="ARBA00022448"/>
    </source>
</evidence>
<keyword evidence="11" id="KW-1185">Reference proteome</keyword>
<comment type="similarity">
    <text evidence="7">Belongs to the binding-protein-dependent transport system permease family.</text>
</comment>
<dbReference type="PROSITE" id="PS50928">
    <property type="entry name" value="ABC_TM1"/>
    <property type="match status" value="1"/>
</dbReference>
<evidence type="ECO:0000256" key="3">
    <source>
        <dbReference type="ARBA" id="ARBA00022475"/>
    </source>
</evidence>
<accession>A0A7Y6I5G3</accession>
<gene>
    <name evidence="10" type="ORF">HTZ77_11505</name>
</gene>
<feature type="transmembrane region" description="Helical" evidence="7">
    <location>
        <begin position="246"/>
        <end position="266"/>
    </location>
</feature>
<dbReference type="GO" id="GO:0005886">
    <property type="term" value="C:plasma membrane"/>
    <property type="evidence" value="ECO:0007669"/>
    <property type="project" value="UniProtKB-SubCell"/>
</dbReference>
<feature type="domain" description="ABC transmembrane type-1" evidence="9">
    <location>
        <begin position="107"/>
        <end position="333"/>
    </location>
</feature>
<dbReference type="CDD" id="cd06261">
    <property type="entry name" value="TM_PBP2"/>
    <property type="match status" value="1"/>
</dbReference>
<evidence type="ECO:0000256" key="4">
    <source>
        <dbReference type="ARBA" id="ARBA00022692"/>
    </source>
</evidence>
<feature type="transmembrane region" description="Helical" evidence="7">
    <location>
        <begin position="197"/>
        <end position="217"/>
    </location>
</feature>
<protein>
    <submittedName>
        <fullName evidence="10">Sugar ABC transporter permease</fullName>
    </submittedName>
</protein>
<feature type="region of interest" description="Disordered" evidence="8">
    <location>
        <begin position="1"/>
        <end position="23"/>
    </location>
</feature>
<feature type="transmembrane region" description="Helical" evidence="7">
    <location>
        <begin position="145"/>
        <end position="165"/>
    </location>
</feature>
<feature type="transmembrane region" description="Helical" evidence="7">
    <location>
        <begin position="51"/>
        <end position="78"/>
    </location>
</feature>
<evidence type="ECO:0000256" key="1">
    <source>
        <dbReference type="ARBA" id="ARBA00004651"/>
    </source>
</evidence>
<evidence type="ECO:0000256" key="6">
    <source>
        <dbReference type="ARBA" id="ARBA00023136"/>
    </source>
</evidence>
<evidence type="ECO:0000313" key="11">
    <source>
        <dbReference type="Proteomes" id="UP000586042"/>
    </source>
</evidence>
<evidence type="ECO:0000259" key="9">
    <source>
        <dbReference type="PROSITE" id="PS50928"/>
    </source>
</evidence>
<dbReference type="GO" id="GO:0055085">
    <property type="term" value="P:transmembrane transport"/>
    <property type="evidence" value="ECO:0007669"/>
    <property type="project" value="InterPro"/>
</dbReference>
<dbReference type="Pfam" id="PF00528">
    <property type="entry name" value="BPD_transp_1"/>
    <property type="match status" value="1"/>
</dbReference>
<dbReference type="Gene3D" id="1.10.3720.10">
    <property type="entry name" value="MetI-like"/>
    <property type="match status" value="1"/>
</dbReference>